<dbReference type="InterPro" id="IPR036986">
    <property type="entry name" value="S4_RNA-bd_sf"/>
</dbReference>
<dbReference type="PROSITE" id="PS01129">
    <property type="entry name" value="PSI_RLU"/>
    <property type="match status" value="1"/>
</dbReference>
<comment type="caution">
    <text evidence="5">The sequence shown here is derived from an EMBL/GenBank/DDBJ whole genome shotgun (WGS) entry which is preliminary data.</text>
</comment>
<dbReference type="RefSeq" id="WP_343787083.1">
    <property type="nucleotide sequence ID" value="NZ_BAAAFH010000011.1"/>
</dbReference>
<keyword evidence="3" id="KW-0694">RNA-binding</keyword>
<evidence type="ECO:0000259" key="4">
    <source>
        <dbReference type="Pfam" id="PF00849"/>
    </source>
</evidence>
<dbReference type="Proteomes" id="UP001501126">
    <property type="component" value="Unassembled WGS sequence"/>
</dbReference>
<organism evidence="5 6">
    <name type="scientific">Wandonia haliotis</name>
    <dbReference type="NCBI Taxonomy" id="574963"/>
    <lineage>
        <taxon>Bacteria</taxon>
        <taxon>Pseudomonadati</taxon>
        <taxon>Bacteroidota</taxon>
        <taxon>Flavobacteriia</taxon>
        <taxon>Flavobacteriales</taxon>
        <taxon>Crocinitomicaceae</taxon>
        <taxon>Wandonia</taxon>
    </lineage>
</organism>
<dbReference type="PANTHER" id="PTHR21600:SF86">
    <property type="entry name" value="PSEUDOURIDINE SYNTHASE RSUA_RLUA-LIKE DOMAIN-CONTAINING PROTEIN"/>
    <property type="match status" value="1"/>
</dbReference>
<evidence type="ECO:0000313" key="6">
    <source>
        <dbReference type="Proteomes" id="UP001501126"/>
    </source>
</evidence>
<evidence type="ECO:0000313" key="5">
    <source>
        <dbReference type="EMBL" id="GAA0875515.1"/>
    </source>
</evidence>
<dbReference type="Gene3D" id="3.10.290.10">
    <property type="entry name" value="RNA-binding S4 domain"/>
    <property type="match status" value="1"/>
</dbReference>
<dbReference type="PROSITE" id="PS50889">
    <property type="entry name" value="S4"/>
    <property type="match status" value="1"/>
</dbReference>
<name>A0ABN1MQ90_9FLAO</name>
<protein>
    <submittedName>
        <fullName evidence="5">RluA family pseudouridine synthase</fullName>
    </submittedName>
</protein>
<dbReference type="InterPro" id="IPR006145">
    <property type="entry name" value="PsdUridine_synth_RsuA/RluA"/>
</dbReference>
<proteinExistence type="inferred from homology"/>
<feature type="domain" description="Pseudouridine synthase RsuA/RluA-like" evidence="4">
    <location>
        <begin position="90"/>
        <end position="229"/>
    </location>
</feature>
<dbReference type="PANTHER" id="PTHR21600">
    <property type="entry name" value="MITOCHONDRIAL RNA PSEUDOURIDINE SYNTHASE"/>
    <property type="match status" value="1"/>
</dbReference>
<evidence type="ECO:0000256" key="1">
    <source>
        <dbReference type="ARBA" id="ARBA00010876"/>
    </source>
</evidence>
<dbReference type="SUPFAM" id="SSF55174">
    <property type="entry name" value="Alpha-L RNA-binding motif"/>
    <property type="match status" value="1"/>
</dbReference>
<dbReference type="EMBL" id="BAAAFH010000011">
    <property type="protein sequence ID" value="GAA0875515.1"/>
    <property type="molecule type" value="Genomic_DNA"/>
</dbReference>
<dbReference type="CDD" id="cd02869">
    <property type="entry name" value="PseudoU_synth_RluA_like"/>
    <property type="match status" value="1"/>
</dbReference>
<reference evidence="5 6" key="1">
    <citation type="journal article" date="2019" name="Int. J. Syst. Evol. Microbiol.">
        <title>The Global Catalogue of Microorganisms (GCM) 10K type strain sequencing project: providing services to taxonomists for standard genome sequencing and annotation.</title>
        <authorList>
            <consortium name="The Broad Institute Genomics Platform"/>
            <consortium name="The Broad Institute Genome Sequencing Center for Infectious Disease"/>
            <person name="Wu L."/>
            <person name="Ma J."/>
        </authorList>
    </citation>
    <scope>NUCLEOTIDE SEQUENCE [LARGE SCALE GENOMIC DNA]</scope>
    <source>
        <strain evidence="5 6">JCM 16083</strain>
    </source>
</reference>
<sequence length="303" mass="33858">MIVKEKLLVETEPESIRLEAYCLGKFQTITTRKGVKKAIKRGEILLNGQPEQGSAFVKQGDLIEVVEAESGKGFKVFPIDLDVVYEDEWYAVINKPPGYPVSGNYFKTIEHALPHNLEPSVAKDALPFPLPCHRLDRSTSGCLLIAKTREARVKAGELFEKGQVNKIYHAIVVGEKVIDGYLKFLINEKESLSSVKKITSSPSLSNEAVHLVELIPFTGRTHQLRIHCAEAGHPILGDPLYGTPKARLKGKGLFLASTQLSFIHPFLHKQLVVSVPVPAKFTRFMENEKRRFEKFTSEKGNVN</sequence>
<dbReference type="SUPFAM" id="SSF55120">
    <property type="entry name" value="Pseudouridine synthase"/>
    <property type="match status" value="1"/>
</dbReference>
<accession>A0ABN1MQ90</accession>
<dbReference type="InterPro" id="IPR006224">
    <property type="entry name" value="PsdUridine_synth_RluA-like_CS"/>
</dbReference>
<keyword evidence="6" id="KW-1185">Reference proteome</keyword>
<dbReference type="Gene3D" id="3.30.2350.10">
    <property type="entry name" value="Pseudouridine synthase"/>
    <property type="match status" value="1"/>
</dbReference>
<evidence type="ECO:0000256" key="2">
    <source>
        <dbReference type="ARBA" id="ARBA00023235"/>
    </source>
</evidence>
<gene>
    <name evidence="5" type="ORF">GCM10009118_19240</name>
</gene>
<evidence type="ECO:0000256" key="3">
    <source>
        <dbReference type="PROSITE-ProRule" id="PRU00182"/>
    </source>
</evidence>
<dbReference type="InterPro" id="IPR020103">
    <property type="entry name" value="PsdUridine_synth_cat_dom_sf"/>
</dbReference>
<keyword evidence="2" id="KW-0413">Isomerase</keyword>
<comment type="similarity">
    <text evidence="1">Belongs to the pseudouridine synthase RluA family.</text>
</comment>
<dbReference type="InterPro" id="IPR050188">
    <property type="entry name" value="RluA_PseudoU_synthase"/>
</dbReference>
<dbReference type="Pfam" id="PF00849">
    <property type="entry name" value="PseudoU_synth_2"/>
    <property type="match status" value="1"/>
</dbReference>